<evidence type="ECO:0000313" key="2">
    <source>
        <dbReference type="EMBL" id="ADX98106.1"/>
    </source>
</evidence>
<dbReference type="AlphaFoldDB" id="F0QRI6"/>
<evidence type="ECO:0000256" key="1">
    <source>
        <dbReference type="SAM" id="MobiDB-lite"/>
    </source>
</evidence>
<dbReference type="Proteomes" id="UP000007484">
    <property type="component" value="Chromosome"/>
</dbReference>
<accession>F0QRI6</accession>
<proteinExistence type="predicted"/>
<feature type="region of interest" description="Disordered" evidence="1">
    <location>
        <begin position="41"/>
        <end position="131"/>
    </location>
</feature>
<name>F0QRI6_MYCSL</name>
<dbReference type="EMBL" id="CP002525">
    <property type="protein sequence ID" value="ADX98106.1"/>
    <property type="molecule type" value="Genomic_DNA"/>
</dbReference>
<dbReference type="KEGG" id="mss:MSU_0574"/>
<feature type="compositionally biased region" description="Basic and acidic residues" evidence="1">
    <location>
        <begin position="71"/>
        <end position="102"/>
    </location>
</feature>
<dbReference type="STRING" id="768700.MSU_0574"/>
<dbReference type="HOGENOM" id="CLU_1068843_0_0_14"/>
<keyword evidence="3" id="KW-1185">Reference proteome</keyword>
<reference evidence="2 3" key="1">
    <citation type="journal article" date="2011" name="J. Bacteriol.">
        <title>Complete genome sequences of two hemotropic Mycoplasmas, Mycoplasma haemofelis strain Ohio2 and Mycoplasma suis strain Illinois.</title>
        <authorList>
            <person name="Messick J.B."/>
            <person name="Santos A.P."/>
            <person name="Guimaraes A.M."/>
        </authorList>
    </citation>
    <scope>NUCLEOTIDE SEQUENCE [LARGE SCALE GENOMIC DNA]</scope>
    <source>
        <strain evidence="2 3">Illinois</strain>
    </source>
</reference>
<dbReference type="RefSeq" id="WP_013609959.1">
    <property type="nucleotide sequence ID" value="NC_015155.1"/>
</dbReference>
<sequence>MPVPKRLLMTIAGTVGTGAIGGGSLAGTLLNKDIKSQELIREGQDIQDSINNGSEHSDDKRPKIPLAEEGEVVKREKLDNEKDLQIPEKPESIGEDNRNQEKEEIDIPNSLKETEDSGEEGWKEFDRTNSGSSNVKLVSQYVAVDKKEVDNNNRTDGRTIYKELRICQVATQEQYEDIEVSRKECEGWAKSVSGEDGRILRVLRASEQDISREAENWGMADYGFNYSGNKEGYRYGWFSSQSGWCTAREVDNQIEITCKV</sequence>
<organism evidence="2 3">
    <name type="scientific">Mycoplasma suis (strain Illinois)</name>
    <dbReference type="NCBI Taxonomy" id="768700"/>
    <lineage>
        <taxon>Bacteria</taxon>
        <taxon>Bacillati</taxon>
        <taxon>Mycoplasmatota</taxon>
        <taxon>Mollicutes</taxon>
        <taxon>Mycoplasmataceae</taxon>
        <taxon>Mycoplasma</taxon>
    </lineage>
</organism>
<protein>
    <submittedName>
        <fullName evidence="2">Uncharacterized protein</fullName>
    </submittedName>
</protein>
<gene>
    <name evidence="2" type="ordered locus">MSU_0574</name>
</gene>
<evidence type="ECO:0000313" key="3">
    <source>
        <dbReference type="Proteomes" id="UP000007484"/>
    </source>
</evidence>
<feature type="compositionally biased region" description="Basic and acidic residues" evidence="1">
    <location>
        <begin position="112"/>
        <end position="127"/>
    </location>
</feature>